<accession>A0AAD5C6X1</accession>
<sequence length="95" mass="10537">SGQLIWGCVNGVKTTNICGVTAAKTYLLGLNAGLFRARRLLRTADDGIHKFSKAFEMMGTLHKSTIRYHMERGLNLDSLRFVGEIAKKEVIARAK</sequence>
<reference evidence="1" key="1">
    <citation type="submission" date="2022-06" db="EMBL/GenBank/DDBJ databases">
        <title>Uncovering the hologenomic basis of an extraordinary plant invasion.</title>
        <authorList>
            <person name="Bieker V.C."/>
            <person name="Martin M.D."/>
            <person name="Gilbert T."/>
            <person name="Hodgins K."/>
            <person name="Battlay P."/>
            <person name="Petersen B."/>
            <person name="Wilson J."/>
        </authorList>
    </citation>
    <scope>NUCLEOTIDE SEQUENCE</scope>
    <source>
        <strain evidence="1">AA19_3_7</strain>
        <tissue evidence="1">Leaf</tissue>
    </source>
</reference>
<gene>
    <name evidence="1" type="ORF">M8C21_018317</name>
</gene>
<comment type="caution">
    <text evidence="1">The sequence shown here is derived from an EMBL/GenBank/DDBJ whole genome shotgun (WGS) entry which is preliminary data.</text>
</comment>
<proteinExistence type="predicted"/>
<evidence type="ECO:0000313" key="1">
    <source>
        <dbReference type="EMBL" id="KAI7736441.1"/>
    </source>
</evidence>
<dbReference type="EMBL" id="JAMZMK010009275">
    <property type="protein sequence ID" value="KAI7736441.1"/>
    <property type="molecule type" value="Genomic_DNA"/>
</dbReference>
<organism evidence="1 2">
    <name type="scientific">Ambrosia artemisiifolia</name>
    <name type="common">Common ragweed</name>
    <dbReference type="NCBI Taxonomy" id="4212"/>
    <lineage>
        <taxon>Eukaryota</taxon>
        <taxon>Viridiplantae</taxon>
        <taxon>Streptophyta</taxon>
        <taxon>Embryophyta</taxon>
        <taxon>Tracheophyta</taxon>
        <taxon>Spermatophyta</taxon>
        <taxon>Magnoliopsida</taxon>
        <taxon>eudicotyledons</taxon>
        <taxon>Gunneridae</taxon>
        <taxon>Pentapetalae</taxon>
        <taxon>asterids</taxon>
        <taxon>campanulids</taxon>
        <taxon>Asterales</taxon>
        <taxon>Asteraceae</taxon>
        <taxon>Asteroideae</taxon>
        <taxon>Heliantheae alliance</taxon>
        <taxon>Heliantheae</taxon>
        <taxon>Ambrosia</taxon>
    </lineage>
</organism>
<evidence type="ECO:0000313" key="2">
    <source>
        <dbReference type="Proteomes" id="UP001206925"/>
    </source>
</evidence>
<dbReference type="AlphaFoldDB" id="A0AAD5C6X1"/>
<protein>
    <submittedName>
        <fullName evidence="1">Uncharacterized protein</fullName>
    </submittedName>
</protein>
<dbReference type="Proteomes" id="UP001206925">
    <property type="component" value="Unassembled WGS sequence"/>
</dbReference>
<name>A0AAD5C6X1_AMBAR</name>
<feature type="non-terminal residue" evidence="1">
    <location>
        <position position="1"/>
    </location>
</feature>
<keyword evidence="2" id="KW-1185">Reference proteome</keyword>